<evidence type="ECO:0000256" key="2">
    <source>
        <dbReference type="ARBA" id="ARBA00004123"/>
    </source>
</evidence>
<keyword evidence="3" id="KW-0479">Metal-binding</keyword>
<dbReference type="GO" id="GO:1990526">
    <property type="term" value="C:Ste12p-Dig1p-Dig2p complex"/>
    <property type="evidence" value="ECO:0007669"/>
    <property type="project" value="TreeGrafter"/>
</dbReference>
<dbReference type="SMART" id="SM00424">
    <property type="entry name" value="STE"/>
    <property type="match status" value="1"/>
</dbReference>
<organism evidence="15 16">
    <name type="scientific">Suillus placidus</name>
    <dbReference type="NCBI Taxonomy" id="48579"/>
    <lineage>
        <taxon>Eukaryota</taxon>
        <taxon>Fungi</taxon>
        <taxon>Dikarya</taxon>
        <taxon>Basidiomycota</taxon>
        <taxon>Agaricomycotina</taxon>
        <taxon>Agaricomycetes</taxon>
        <taxon>Agaricomycetidae</taxon>
        <taxon>Boletales</taxon>
        <taxon>Suillineae</taxon>
        <taxon>Suillaceae</taxon>
        <taxon>Suillus</taxon>
    </lineage>
</organism>
<gene>
    <name evidence="15" type="ORF">EV702DRAFT_1013159</name>
</gene>
<dbReference type="AlphaFoldDB" id="A0A9P7CW36"/>
<dbReference type="GO" id="GO:0005634">
    <property type="term" value="C:nucleus"/>
    <property type="evidence" value="ECO:0007669"/>
    <property type="project" value="UniProtKB-SubCell"/>
</dbReference>
<feature type="region of interest" description="Disordered" evidence="13">
    <location>
        <begin position="594"/>
        <end position="615"/>
    </location>
</feature>
<dbReference type="InterPro" id="IPR052127">
    <property type="entry name" value="STE12_transcription_factor"/>
</dbReference>
<dbReference type="InterPro" id="IPR013087">
    <property type="entry name" value="Znf_C2H2_type"/>
</dbReference>
<name>A0A9P7CW36_9AGAM</name>
<feature type="compositionally biased region" description="Low complexity" evidence="13">
    <location>
        <begin position="18"/>
        <end position="34"/>
    </location>
</feature>
<keyword evidence="9" id="KW-0804">Transcription</keyword>
<feature type="domain" description="C2H2-type" evidence="14">
    <location>
        <begin position="539"/>
        <end position="568"/>
    </location>
</feature>
<dbReference type="PANTHER" id="PTHR47427:SF1">
    <property type="entry name" value="PROTEIN STE12"/>
    <property type="match status" value="1"/>
</dbReference>
<feature type="compositionally biased region" description="Polar residues" evidence="13">
    <location>
        <begin position="50"/>
        <end position="63"/>
    </location>
</feature>
<keyword evidence="6" id="KW-0862">Zinc</keyword>
<comment type="similarity">
    <text evidence="11">Belongs to the STE12 transcription factor family.</text>
</comment>
<keyword evidence="4" id="KW-0677">Repeat</keyword>
<proteinExistence type="inferred from homology"/>
<dbReference type="GO" id="GO:0008270">
    <property type="term" value="F:zinc ion binding"/>
    <property type="evidence" value="ECO:0007669"/>
    <property type="project" value="UniProtKB-KW"/>
</dbReference>
<evidence type="ECO:0000259" key="14">
    <source>
        <dbReference type="PROSITE" id="PS50157"/>
    </source>
</evidence>
<reference evidence="15" key="1">
    <citation type="journal article" date="2020" name="New Phytol.">
        <title>Comparative genomics reveals dynamic genome evolution in host specialist ectomycorrhizal fungi.</title>
        <authorList>
            <person name="Lofgren L.A."/>
            <person name="Nguyen N.H."/>
            <person name="Vilgalys R."/>
            <person name="Ruytinx J."/>
            <person name="Liao H.L."/>
            <person name="Branco S."/>
            <person name="Kuo A."/>
            <person name="LaButti K."/>
            <person name="Lipzen A."/>
            <person name="Andreopoulos W."/>
            <person name="Pangilinan J."/>
            <person name="Riley R."/>
            <person name="Hundley H."/>
            <person name="Na H."/>
            <person name="Barry K."/>
            <person name="Grigoriev I.V."/>
            <person name="Stajich J.E."/>
            <person name="Kennedy P.G."/>
        </authorList>
    </citation>
    <scope>NUCLEOTIDE SEQUENCE</scope>
    <source>
        <strain evidence="15">DOB743</strain>
    </source>
</reference>
<evidence type="ECO:0000313" key="15">
    <source>
        <dbReference type="EMBL" id="KAG1767349.1"/>
    </source>
</evidence>
<accession>A0A9P7CW36</accession>
<evidence type="ECO:0000256" key="9">
    <source>
        <dbReference type="ARBA" id="ARBA00023163"/>
    </source>
</evidence>
<dbReference type="InterPro" id="IPR003120">
    <property type="entry name" value="Ste12"/>
</dbReference>
<dbReference type="EMBL" id="JABBWD010000087">
    <property type="protein sequence ID" value="KAG1767349.1"/>
    <property type="molecule type" value="Genomic_DNA"/>
</dbReference>
<dbReference type="FunFam" id="3.30.160.60:FF:000072">
    <property type="entry name" value="zinc finger protein 143 isoform X1"/>
    <property type="match status" value="1"/>
</dbReference>
<feature type="region of interest" description="Disordered" evidence="13">
    <location>
        <begin position="744"/>
        <end position="800"/>
    </location>
</feature>
<comment type="caution">
    <text evidence="15">The sequence shown here is derived from an EMBL/GenBank/DDBJ whole genome shotgun (WGS) entry which is preliminary data.</text>
</comment>
<dbReference type="PANTHER" id="PTHR47427">
    <property type="entry name" value="PROTEIN STE12"/>
    <property type="match status" value="1"/>
</dbReference>
<evidence type="ECO:0000256" key="4">
    <source>
        <dbReference type="ARBA" id="ARBA00022737"/>
    </source>
</evidence>
<evidence type="ECO:0000256" key="3">
    <source>
        <dbReference type="ARBA" id="ARBA00022723"/>
    </source>
</evidence>
<dbReference type="OrthoDB" id="1095242at2759"/>
<keyword evidence="8" id="KW-0238">DNA-binding</keyword>
<dbReference type="Pfam" id="PF00096">
    <property type="entry name" value="zf-C2H2"/>
    <property type="match status" value="2"/>
</dbReference>
<evidence type="ECO:0000256" key="6">
    <source>
        <dbReference type="ARBA" id="ARBA00022833"/>
    </source>
</evidence>
<evidence type="ECO:0000313" key="16">
    <source>
        <dbReference type="Proteomes" id="UP000714275"/>
    </source>
</evidence>
<dbReference type="SUPFAM" id="SSF57667">
    <property type="entry name" value="beta-beta-alpha zinc fingers"/>
    <property type="match status" value="1"/>
</dbReference>
<keyword evidence="5 12" id="KW-0863">Zinc-finger</keyword>
<comment type="function">
    <text evidence="1">May be involved in transcriptional regulation.</text>
</comment>
<feature type="region of interest" description="Disordered" evidence="13">
    <location>
        <begin position="498"/>
        <end position="519"/>
    </location>
</feature>
<comment type="subcellular location">
    <subcellularLocation>
        <location evidence="2">Nucleus</location>
    </subcellularLocation>
</comment>
<dbReference type="GO" id="GO:0000978">
    <property type="term" value="F:RNA polymerase II cis-regulatory region sequence-specific DNA binding"/>
    <property type="evidence" value="ECO:0007669"/>
    <property type="project" value="UniProtKB-ARBA"/>
</dbReference>
<evidence type="ECO:0000256" key="13">
    <source>
        <dbReference type="SAM" id="MobiDB-lite"/>
    </source>
</evidence>
<dbReference type="FunFam" id="3.30.160.60:FF:000097">
    <property type="entry name" value="Zinc finger protein"/>
    <property type="match status" value="1"/>
</dbReference>
<evidence type="ECO:0000256" key="11">
    <source>
        <dbReference type="ARBA" id="ARBA00024345"/>
    </source>
</evidence>
<evidence type="ECO:0000256" key="12">
    <source>
        <dbReference type="PROSITE-ProRule" id="PRU00042"/>
    </source>
</evidence>
<dbReference type="PROSITE" id="PS50157">
    <property type="entry name" value="ZINC_FINGER_C2H2_2"/>
    <property type="match status" value="2"/>
</dbReference>
<sequence>MNPHLPTFDYALDTGAAGLTPPSNSGSSSPSLLNDHPNAHLTQAPHRRVTNSIALTSTGSPTMHSHRSIQRTSSSPQSHQHHITDRSQSAFVPRFNPSATGLSACKNLTRLLTMQEQENLLHLDNLKYFLATAPSRWSSTASASGLTQNDSFPMDLSAHPASSHPYMNRFLLPSSEYITCVSWNNRYYITGTDIVRALIFRFEAFGRPVGNMKKFEEGIFSDLRNLKPGVDACLEEPKSPFLDLLFKYQCIRTQKKQKVFYWYSVPHDRLFLDALERDLKRQKMDLEPTTNIVGEPALSFTYEPQRSLYEQFSKAQSTMEANGDVISNFDVTRMNGNYDSNGSAPMVSRAGAMHNSNSGELHLSNCRIDGGGVSHLPSTLHGLNMAYLPLSIFEGSPTYKQRRKKPVSRLNAVTRSDSEEMHVHAYDVGVGYGPSDSSMTAADMFTSQARGEQDASVRQVKALLQARDDAIWSATPQLAPGQTSATLSNGSVFVRSSIKQPSSQSHLRPFAEDSSLSSFPSDVDGHHATGGMTLTSKVYVCPLYSCGRLFKRMEHLKRHVRTHTMERPFACDLCKKRFSRSDNLNQHLRIHARAERAGSASADPNASDTDMDHEEADEGDVAFAAALSFAEGGLQDMETCALELQGQVQDVQGDEEGLVALSGISPVMDTDATSDGGLGNSYFLQSGTGNHAGYVESAEMTWASPFMSSPSLTSTSNGEQIMASLSSPSHRQDFALDNMSLHVAPSEVGPHRRHRSATPSSIRSHSVSGSSRHYHPYASSSSHSCPGSSHSSPSALSHSLDNSAVSSHVMSREALRASQPRSFSAPSFGASQDLHGALDIGGLGFDSIFSNPMTLFSEPGAYDLSQAYPDPTYESNSLSI</sequence>
<evidence type="ECO:0000256" key="10">
    <source>
        <dbReference type="ARBA" id="ARBA00023242"/>
    </source>
</evidence>
<evidence type="ECO:0000256" key="1">
    <source>
        <dbReference type="ARBA" id="ARBA00003767"/>
    </source>
</evidence>
<feature type="compositionally biased region" description="Low complexity" evidence="13">
    <location>
        <begin position="760"/>
        <end position="799"/>
    </location>
</feature>
<dbReference type="Pfam" id="PF02200">
    <property type="entry name" value="STE"/>
    <property type="match status" value="1"/>
</dbReference>
<keyword evidence="7" id="KW-0805">Transcription regulation</keyword>
<evidence type="ECO:0000256" key="5">
    <source>
        <dbReference type="ARBA" id="ARBA00022771"/>
    </source>
</evidence>
<dbReference type="GO" id="GO:0000981">
    <property type="term" value="F:DNA-binding transcription factor activity, RNA polymerase II-specific"/>
    <property type="evidence" value="ECO:0007669"/>
    <property type="project" value="UniProtKB-ARBA"/>
</dbReference>
<keyword evidence="16" id="KW-1185">Reference proteome</keyword>
<feature type="region of interest" description="Disordered" evidence="13">
    <location>
        <begin position="16"/>
        <end position="88"/>
    </location>
</feature>
<dbReference type="Gene3D" id="3.30.160.60">
    <property type="entry name" value="Classic Zinc Finger"/>
    <property type="match status" value="2"/>
</dbReference>
<dbReference type="SMART" id="SM00355">
    <property type="entry name" value="ZnF_C2H2"/>
    <property type="match status" value="2"/>
</dbReference>
<feature type="domain" description="C2H2-type" evidence="14">
    <location>
        <begin position="569"/>
        <end position="596"/>
    </location>
</feature>
<evidence type="ECO:0000256" key="7">
    <source>
        <dbReference type="ARBA" id="ARBA00023015"/>
    </source>
</evidence>
<dbReference type="PROSITE" id="PS00028">
    <property type="entry name" value="ZINC_FINGER_C2H2_1"/>
    <property type="match status" value="2"/>
</dbReference>
<protein>
    <submittedName>
        <fullName evidence="15">STE like transcription factor-domain-containing protein</fullName>
    </submittedName>
</protein>
<dbReference type="GO" id="GO:1990527">
    <property type="term" value="C:Tec1p-Ste12p-Dig1p complex"/>
    <property type="evidence" value="ECO:0007669"/>
    <property type="project" value="TreeGrafter"/>
</dbReference>
<evidence type="ECO:0000256" key="8">
    <source>
        <dbReference type="ARBA" id="ARBA00023125"/>
    </source>
</evidence>
<dbReference type="InterPro" id="IPR036236">
    <property type="entry name" value="Znf_C2H2_sf"/>
</dbReference>
<keyword evidence="10" id="KW-0539">Nucleus</keyword>
<dbReference type="Proteomes" id="UP000714275">
    <property type="component" value="Unassembled WGS sequence"/>
</dbReference>